<proteinExistence type="predicted"/>
<dbReference type="AlphaFoldDB" id="A0AAD9BKK7"/>
<dbReference type="EMBL" id="JASDAP010000020">
    <property type="protein sequence ID" value="KAK1885630.1"/>
    <property type="molecule type" value="Genomic_DNA"/>
</dbReference>
<reference evidence="3" key="1">
    <citation type="submission" date="2023-04" db="EMBL/GenBank/DDBJ databases">
        <title>Chromosome-level genome of Chaenocephalus aceratus.</title>
        <authorList>
            <person name="Park H."/>
        </authorList>
    </citation>
    <scope>NUCLEOTIDE SEQUENCE</scope>
    <source>
        <strain evidence="3">DE</strain>
        <tissue evidence="3">Muscle</tissue>
    </source>
</reference>
<dbReference type="InterPro" id="IPR051261">
    <property type="entry name" value="NLR"/>
</dbReference>
<dbReference type="InterPro" id="IPR001611">
    <property type="entry name" value="Leu-rich_rpt"/>
</dbReference>
<dbReference type="SMART" id="SM00368">
    <property type="entry name" value="LRR_RI"/>
    <property type="match status" value="6"/>
</dbReference>
<dbReference type="Gene3D" id="3.80.10.10">
    <property type="entry name" value="Ribonuclease Inhibitor"/>
    <property type="match status" value="2"/>
</dbReference>
<dbReference type="InterPro" id="IPR032675">
    <property type="entry name" value="LRR_dom_sf"/>
</dbReference>
<evidence type="ECO:0000313" key="4">
    <source>
        <dbReference type="Proteomes" id="UP001228049"/>
    </source>
</evidence>
<comment type="caution">
    <text evidence="3">The sequence shown here is derived from an EMBL/GenBank/DDBJ whole genome shotgun (WGS) entry which is preliminary data.</text>
</comment>
<evidence type="ECO:0000256" key="1">
    <source>
        <dbReference type="ARBA" id="ARBA00022614"/>
    </source>
</evidence>
<sequence length="239" mass="26052">MSTSSLSFNRITAVGCGSLSSALSGSSALKELHLSNNNLMDQGAIRISDLLRNPQCRLKILSGSSALKELDLSFNNLMDQGAIRISDLLRNPQCRLKILRLELLFSHRLSCINNTVLPDRLARCHFTKRGCAALASSLKSNPAHLRVLDLAQNKLQDGDVENLSLFLAEPLCQLETLDLNSCTLNVACLRSLTLAFSGSSALKELDLSYNRLMDEGAILLSDFSLSDSDCSATGTEFRM</sequence>
<dbReference type="SUPFAM" id="SSF52047">
    <property type="entry name" value="RNI-like"/>
    <property type="match status" value="1"/>
</dbReference>
<dbReference type="Proteomes" id="UP001228049">
    <property type="component" value="Unassembled WGS sequence"/>
</dbReference>
<gene>
    <name evidence="3" type="ORF">KUDE01_029351</name>
</gene>
<protein>
    <submittedName>
        <fullName evidence="3">NACHT LRR and PYD domains-containing protein 12</fullName>
    </submittedName>
</protein>
<keyword evidence="1" id="KW-0433">Leucine-rich repeat</keyword>
<evidence type="ECO:0000313" key="3">
    <source>
        <dbReference type="EMBL" id="KAK1885630.1"/>
    </source>
</evidence>
<accession>A0AAD9BKK7</accession>
<keyword evidence="2" id="KW-0677">Repeat</keyword>
<evidence type="ECO:0000256" key="2">
    <source>
        <dbReference type="ARBA" id="ARBA00022737"/>
    </source>
</evidence>
<name>A0AAD9BKK7_DISEL</name>
<dbReference type="Pfam" id="PF13516">
    <property type="entry name" value="LRR_6"/>
    <property type="match status" value="4"/>
</dbReference>
<dbReference type="PANTHER" id="PTHR24106">
    <property type="entry name" value="NACHT, LRR AND CARD DOMAINS-CONTAINING"/>
    <property type="match status" value="1"/>
</dbReference>
<keyword evidence="4" id="KW-1185">Reference proteome</keyword>
<organism evidence="3 4">
    <name type="scientific">Dissostichus eleginoides</name>
    <name type="common">Patagonian toothfish</name>
    <name type="synonym">Dissostichus amissus</name>
    <dbReference type="NCBI Taxonomy" id="100907"/>
    <lineage>
        <taxon>Eukaryota</taxon>
        <taxon>Metazoa</taxon>
        <taxon>Chordata</taxon>
        <taxon>Craniata</taxon>
        <taxon>Vertebrata</taxon>
        <taxon>Euteleostomi</taxon>
        <taxon>Actinopterygii</taxon>
        <taxon>Neopterygii</taxon>
        <taxon>Teleostei</taxon>
        <taxon>Neoteleostei</taxon>
        <taxon>Acanthomorphata</taxon>
        <taxon>Eupercaria</taxon>
        <taxon>Perciformes</taxon>
        <taxon>Notothenioidei</taxon>
        <taxon>Nototheniidae</taxon>
        <taxon>Dissostichus</taxon>
    </lineage>
</organism>